<dbReference type="Proteomes" id="UP001596470">
    <property type="component" value="Unassembled WGS sequence"/>
</dbReference>
<gene>
    <name evidence="9" type="ORF">ACFQS3_08405</name>
</gene>
<feature type="transmembrane region" description="Helical" evidence="7">
    <location>
        <begin position="12"/>
        <end position="35"/>
    </location>
</feature>
<feature type="transmembrane region" description="Helical" evidence="7">
    <location>
        <begin position="241"/>
        <end position="262"/>
    </location>
</feature>
<dbReference type="InterPro" id="IPR000515">
    <property type="entry name" value="MetI-like"/>
</dbReference>
<dbReference type="Pfam" id="PF00528">
    <property type="entry name" value="BPD_transp_1"/>
    <property type="match status" value="1"/>
</dbReference>
<evidence type="ECO:0000256" key="7">
    <source>
        <dbReference type="RuleBase" id="RU363032"/>
    </source>
</evidence>
<comment type="caution">
    <text evidence="9">The sequence shown here is derived from an EMBL/GenBank/DDBJ whole genome shotgun (WGS) entry which is preliminary data.</text>
</comment>
<organism evidence="9 10">
    <name type="scientific">Glycomyces mayteni</name>
    <dbReference type="NCBI Taxonomy" id="543887"/>
    <lineage>
        <taxon>Bacteria</taxon>
        <taxon>Bacillati</taxon>
        <taxon>Actinomycetota</taxon>
        <taxon>Actinomycetes</taxon>
        <taxon>Glycomycetales</taxon>
        <taxon>Glycomycetaceae</taxon>
        <taxon>Glycomyces</taxon>
    </lineage>
</organism>
<evidence type="ECO:0000256" key="5">
    <source>
        <dbReference type="ARBA" id="ARBA00022989"/>
    </source>
</evidence>
<feature type="transmembrane region" description="Helical" evidence="7">
    <location>
        <begin position="67"/>
        <end position="96"/>
    </location>
</feature>
<keyword evidence="2 7" id="KW-0813">Transport</keyword>
<comment type="subcellular location">
    <subcellularLocation>
        <location evidence="1 7">Cell membrane</location>
        <topology evidence="1 7">Multi-pass membrane protein</topology>
    </subcellularLocation>
</comment>
<dbReference type="Gene3D" id="1.10.3720.10">
    <property type="entry name" value="MetI-like"/>
    <property type="match status" value="1"/>
</dbReference>
<feature type="domain" description="ABC transmembrane type-1" evidence="8">
    <location>
        <begin position="73"/>
        <end position="262"/>
    </location>
</feature>
<dbReference type="CDD" id="cd06261">
    <property type="entry name" value="TM_PBP2"/>
    <property type="match status" value="1"/>
</dbReference>
<keyword evidence="6 7" id="KW-0472">Membrane</keyword>
<name>A0ABW2D7X4_9ACTN</name>
<evidence type="ECO:0000256" key="2">
    <source>
        <dbReference type="ARBA" id="ARBA00022448"/>
    </source>
</evidence>
<dbReference type="PANTHER" id="PTHR43744">
    <property type="entry name" value="ABC TRANSPORTER PERMEASE PROTEIN MG189-RELATED-RELATED"/>
    <property type="match status" value="1"/>
</dbReference>
<keyword evidence="10" id="KW-1185">Reference proteome</keyword>
<evidence type="ECO:0000259" key="8">
    <source>
        <dbReference type="PROSITE" id="PS50928"/>
    </source>
</evidence>
<evidence type="ECO:0000313" key="9">
    <source>
        <dbReference type="EMBL" id="MFC6957212.1"/>
    </source>
</evidence>
<dbReference type="EMBL" id="JBHSYS010000002">
    <property type="protein sequence ID" value="MFC6957212.1"/>
    <property type="molecule type" value="Genomic_DNA"/>
</dbReference>
<feature type="transmembrane region" description="Helical" evidence="7">
    <location>
        <begin position="183"/>
        <end position="208"/>
    </location>
</feature>
<evidence type="ECO:0000256" key="4">
    <source>
        <dbReference type="ARBA" id="ARBA00022692"/>
    </source>
</evidence>
<sequence length="277" mass="30653">MRRRRTAGVLPGAIAIVLSAVVFLVPFAFIVLTAAKTRGEAALREFSLPTEWAIWENFLAVIRERDYMLLGAFVNSTILTVASVAIMVVLAAMVGYVMQRRPNRLTPWLNALVLAGLIIPPAVVPTIWVLQGLGLFRTLHGLVLIEVAYGLSFCVLLFRAFVATIPRELDEAAVIDGAGPVRLFFQVVFPLLRSVIVTAVIVQSVAVFNDFQNPLYFLPGDDHATVQLTLYNFRSQYTTQWNLLFMDILLITIPPLVMYAFFNRQIVAGLTTGAIKG</sequence>
<keyword evidence="3" id="KW-1003">Cell membrane</keyword>
<evidence type="ECO:0000256" key="6">
    <source>
        <dbReference type="ARBA" id="ARBA00023136"/>
    </source>
</evidence>
<dbReference type="InterPro" id="IPR035906">
    <property type="entry name" value="MetI-like_sf"/>
</dbReference>
<dbReference type="RefSeq" id="WP_382348392.1">
    <property type="nucleotide sequence ID" value="NZ_JBHMBP010000002.1"/>
</dbReference>
<comment type="similarity">
    <text evidence="7">Belongs to the binding-protein-dependent transport system permease family.</text>
</comment>
<dbReference type="SUPFAM" id="SSF161098">
    <property type="entry name" value="MetI-like"/>
    <property type="match status" value="1"/>
</dbReference>
<feature type="transmembrane region" description="Helical" evidence="7">
    <location>
        <begin position="142"/>
        <end position="162"/>
    </location>
</feature>
<feature type="transmembrane region" description="Helical" evidence="7">
    <location>
        <begin position="108"/>
        <end position="130"/>
    </location>
</feature>
<accession>A0ABW2D7X4</accession>
<evidence type="ECO:0000256" key="3">
    <source>
        <dbReference type="ARBA" id="ARBA00022475"/>
    </source>
</evidence>
<keyword evidence="5 7" id="KW-1133">Transmembrane helix</keyword>
<dbReference type="PROSITE" id="PS50928">
    <property type="entry name" value="ABC_TM1"/>
    <property type="match status" value="1"/>
</dbReference>
<evidence type="ECO:0000256" key="1">
    <source>
        <dbReference type="ARBA" id="ARBA00004651"/>
    </source>
</evidence>
<protein>
    <submittedName>
        <fullName evidence="9">Carbohydrate ABC transporter permease</fullName>
    </submittedName>
</protein>
<keyword evidence="4 7" id="KW-0812">Transmembrane</keyword>
<evidence type="ECO:0000313" key="10">
    <source>
        <dbReference type="Proteomes" id="UP001596470"/>
    </source>
</evidence>
<dbReference type="PANTHER" id="PTHR43744:SF12">
    <property type="entry name" value="ABC TRANSPORTER PERMEASE PROTEIN MG189-RELATED"/>
    <property type="match status" value="1"/>
</dbReference>
<proteinExistence type="inferred from homology"/>
<reference evidence="10" key="1">
    <citation type="journal article" date="2019" name="Int. J. Syst. Evol. Microbiol.">
        <title>The Global Catalogue of Microorganisms (GCM) 10K type strain sequencing project: providing services to taxonomists for standard genome sequencing and annotation.</title>
        <authorList>
            <consortium name="The Broad Institute Genomics Platform"/>
            <consortium name="The Broad Institute Genome Sequencing Center for Infectious Disease"/>
            <person name="Wu L."/>
            <person name="Ma J."/>
        </authorList>
    </citation>
    <scope>NUCLEOTIDE SEQUENCE [LARGE SCALE GENOMIC DNA]</scope>
    <source>
        <strain evidence="10">KACC 12634</strain>
    </source>
</reference>